<comment type="caution">
    <text evidence="7">The sequence shown here is derived from an EMBL/GenBank/DDBJ whole genome shotgun (WGS) entry which is preliminary data.</text>
</comment>
<dbReference type="InterPro" id="IPR000847">
    <property type="entry name" value="LysR_HTH_N"/>
</dbReference>
<sequence length="354" mass="38364">MRPDLADLRLFLCVLEAGSITRGATLANLALASASERLRNLERDAGVPLLLRLPRGVAPTEAGEALAHHGRLILDQQSLLQDELRDFANGARGTLHLYANTAALTDFLPPRLAPWLAQRLGLHLELKERTSAEIVGLIGSGLAEAGIVSDAVEAQGLHMQPVAKDHLVLIMPTEHRLADQTTLQLADVLDEPFVGLAAGNALQDHILDHARSAGGELTLRIRLKTFEGLCQMVAHGVGLGIVPLTTASRYRRRHGLRTVSLSDDWARRQLCLCFGSWQALSPPMRSLLLHLGVTAEAALARGLAGNKKPARMSGFSGCRNSWIRPAFPAPGRLRTDRRPGHSRQPGRSVLLRPC</sequence>
<feature type="region of interest" description="Disordered" evidence="5">
    <location>
        <begin position="329"/>
        <end position="354"/>
    </location>
</feature>
<organism evidence="7 8">
    <name type="scientific">Phytopseudomonas flavescens</name>
    <dbReference type="NCBI Taxonomy" id="29435"/>
    <lineage>
        <taxon>Bacteria</taxon>
        <taxon>Pseudomonadati</taxon>
        <taxon>Pseudomonadota</taxon>
        <taxon>Gammaproteobacteria</taxon>
        <taxon>Pseudomonadales</taxon>
        <taxon>Pseudomonadaceae</taxon>
        <taxon>Phytopseudomonas</taxon>
    </lineage>
</organism>
<dbReference type="GO" id="GO:0003700">
    <property type="term" value="F:DNA-binding transcription factor activity"/>
    <property type="evidence" value="ECO:0007669"/>
    <property type="project" value="InterPro"/>
</dbReference>
<evidence type="ECO:0000256" key="3">
    <source>
        <dbReference type="ARBA" id="ARBA00023125"/>
    </source>
</evidence>
<reference evidence="7 8" key="1">
    <citation type="submission" date="2020-07" db="EMBL/GenBank/DDBJ databases">
        <title>Genomic analyses of the natural microbiome of Caenorhabditis elegans.</title>
        <authorList>
            <person name="Samuel B."/>
        </authorList>
    </citation>
    <scope>NUCLEOTIDE SEQUENCE [LARGE SCALE GENOMIC DNA]</scope>
    <source>
        <strain evidence="7 8">BIGb0408</strain>
    </source>
</reference>
<name>A0A7Z0BMZ4_9GAMM</name>
<evidence type="ECO:0000259" key="6">
    <source>
        <dbReference type="PROSITE" id="PS50931"/>
    </source>
</evidence>
<dbReference type="InterPro" id="IPR050950">
    <property type="entry name" value="HTH-type_LysR_regulators"/>
</dbReference>
<dbReference type="PANTHER" id="PTHR30419:SF2">
    <property type="entry name" value="LYSR FAMILY TRANSCRIPTIONAL REGULATOR"/>
    <property type="match status" value="1"/>
</dbReference>
<evidence type="ECO:0000256" key="2">
    <source>
        <dbReference type="ARBA" id="ARBA00023015"/>
    </source>
</evidence>
<dbReference type="SUPFAM" id="SSF46785">
    <property type="entry name" value="Winged helix' DNA-binding domain"/>
    <property type="match status" value="1"/>
</dbReference>
<dbReference type="Gene3D" id="3.40.190.10">
    <property type="entry name" value="Periplasmic binding protein-like II"/>
    <property type="match status" value="2"/>
</dbReference>
<dbReference type="Pfam" id="PF03466">
    <property type="entry name" value="LysR_substrate"/>
    <property type="match status" value="1"/>
</dbReference>
<dbReference type="GO" id="GO:0003677">
    <property type="term" value="F:DNA binding"/>
    <property type="evidence" value="ECO:0007669"/>
    <property type="project" value="UniProtKB-KW"/>
</dbReference>
<feature type="domain" description="HTH lysR-type" evidence="6">
    <location>
        <begin position="3"/>
        <end position="60"/>
    </location>
</feature>
<evidence type="ECO:0000256" key="5">
    <source>
        <dbReference type="SAM" id="MobiDB-lite"/>
    </source>
</evidence>
<keyword evidence="8" id="KW-1185">Reference proteome</keyword>
<gene>
    <name evidence="7" type="ORF">FHR27_000945</name>
</gene>
<dbReference type="SUPFAM" id="SSF53850">
    <property type="entry name" value="Periplasmic binding protein-like II"/>
    <property type="match status" value="1"/>
</dbReference>
<dbReference type="PANTHER" id="PTHR30419">
    <property type="entry name" value="HTH-TYPE TRANSCRIPTIONAL REGULATOR YBHD"/>
    <property type="match status" value="1"/>
</dbReference>
<dbReference type="GO" id="GO:0005829">
    <property type="term" value="C:cytosol"/>
    <property type="evidence" value="ECO:0007669"/>
    <property type="project" value="TreeGrafter"/>
</dbReference>
<dbReference type="RefSeq" id="WP_179537948.1">
    <property type="nucleotide sequence ID" value="NZ_JACBYV010000001.1"/>
</dbReference>
<dbReference type="EMBL" id="JACBYV010000001">
    <property type="protein sequence ID" value="NYH72335.1"/>
    <property type="molecule type" value="Genomic_DNA"/>
</dbReference>
<dbReference type="InterPro" id="IPR036388">
    <property type="entry name" value="WH-like_DNA-bd_sf"/>
</dbReference>
<evidence type="ECO:0000313" key="8">
    <source>
        <dbReference type="Proteomes" id="UP000578688"/>
    </source>
</evidence>
<dbReference type="InterPro" id="IPR005119">
    <property type="entry name" value="LysR_subst-bd"/>
</dbReference>
<keyword evidence="3 7" id="KW-0238">DNA-binding</keyword>
<accession>A0A7Z0BMZ4</accession>
<dbReference type="InterPro" id="IPR036390">
    <property type="entry name" value="WH_DNA-bd_sf"/>
</dbReference>
<dbReference type="Pfam" id="PF00126">
    <property type="entry name" value="HTH_1"/>
    <property type="match status" value="1"/>
</dbReference>
<proteinExistence type="inferred from homology"/>
<dbReference type="CDD" id="cd08421">
    <property type="entry name" value="PBP2_LTTR_like_1"/>
    <property type="match status" value="1"/>
</dbReference>
<dbReference type="Gene3D" id="1.10.10.10">
    <property type="entry name" value="Winged helix-like DNA-binding domain superfamily/Winged helix DNA-binding domain"/>
    <property type="match status" value="1"/>
</dbReference>
<dbReference type="AlphaFoldDB" id="A0A7Z0BMZ4"/>
<evidence type="ECO:0000313" key="7">
    <source>
        <dbReference type="EMBL" id="NYH72335.1"/>
    </source>
</evidence>
<keyword evidence="2" id="KW-0805">Transcription regulation</keyword>
<dbReference type="PROSITE" id="PS50931">
    <property type="entry name" value="HTH_LYSR"/>
    <property type="match status" value="1"/>
</dbReference>
<protein>
    <submittedName>
        <fullName evidence="7">DNA-binding transcriptional LysR family regulator</fullName>
    </submittedName>
</protein>
<dbReference type="Proteomes" id="UP000578688">
    <property type="component" value="Unassembled WGS sequence"/>
</dbReference>
<evidence type="ECO:0000256" key="4">
    <source>
        <dbReference type="ARBA" id="ARBA00023163"/>
    </source>
</evidence>
<comment type="similarity">
    <text evidence="1">Belongs to the LysR transcriptional regulatory family.</text>
</comment>
<keyword evidence="4" id="KW-0804">Transcription</keyword>
<evidence type="ECO:0000256" key="1">
    <source>
        <dbReference type="ARBA" id="ARBA00009437"/>
    </source>
</evidence>